<keyword evidence="3" id="KW-1185">Reference proteome</keyword>
<protein>
    <recommendedName>
        <fullName evidence="1">Alpha/beta hydrolase fold-3 domain-containing protein</fullName>
    </recommendedName>
</protein>
<dbReference type="InterPro" id="IPR013094">
    <property type="entry name" value="AB_hydrolase_3"/>
</dbReference>
<evidence type="ECO:0000259" key="1">
    <source>
        <dbReference type="Pfam" id="PF07859"/>
    </source>
</evidence>
<organism evidence="2 3">
    <name type="scientific">Diatrype stigma</name>
    <dbReference type="NCBI Taxonomy" id="117547"/>
    <lineage>
        <taxon>Eukaryota</taxon>
        <taxon>Fungi</taxon>
        <taxon>Dikarya</taxon>
        <taxon>Ascomycota</taxon>
        <taxon>Pezizomycotina</taxon>
        <taxon>Sordariomycetes</taxon>
        <taxon>Xylariomycetidae</taxon>
        <taxon>Xylariales</taxon>
        <taxon>Diatrypaceae</taxon>
        <taxon>Diatrype</taxon>
    </lineage>
</organism>
<accession>A0AAN9YWR7</accession>
<dbReference type="Pfam" id="PF07859">
    <property type="entry name" value="Abhydrolase_3"/>
    <property type="match status" value="1"/>
</dbReference>
<feature type="domain" description="Alpha/beta hydrolase fold-3" evidence="1">
    <location>
        <begin position="20"/>
        <end position="120"/>
    </location>
</feature>
<sequence length="144" mass="16300">MPIASVPAVIYEGEWEKPTDSPYASMVENEFAPCLNWARMDWFRQHYRPKSAAEQAALAARPICYKSPLYGDLSGLCDTFVCTASCDPLRDEGEAYGRKLLEAGVRVSMRRYTGVPHPFMHMAPVKKARMYLDDICGELKRVMT</sequence>
<evidence type="ECO:0000313" key="2">
    <source>
        <dbReference type="EMBL" id="KAK7757279.1"/>
    </source>
</evidence>
<reference evidence="2 3" key="1">
    <citation type="submission" date="2024-02" db="EMBL/GenBank/DDBJ databases">
        <title>De novo assembly and annotation of 12 fungi associated with fruit tree decline syndrome in Ontario, Canada.</title>
        <authorList>
            <person name="Sulman M."/>
            <person name="Ellouze W."/>
            <person name="Ilyukhin E."/>
        </authorList>
    </citation>
    <scope>NUCLEOTIDE SEQUENCE [LARGE SCALE GENOMIC DNA]</scope>
    <source>
        <strain evidence="2 3">M11/M66-122</strain>
    </source>
</reference>
<evidence type="ECO:0000313" key="3">
    <source>
        <dbReference type="Proteomes" id="UP001320420"/>
    </source>
</evidence>
<dbReference type="Gene3D" id="3.40.50.1820">
    <property type="entry name" value="alpha/beta hydrolase"/>
    <property type="match status" value="1"/>
</dbReference>
<comment type="caution">
    <text evidence="2">The sequence shown here is derived from an EMBL/GenBank/DDBJ whole genome shotgun (WGS) entry which is preliminary data.</text>
</comment>
<dbReference type="InterPro" id="IPR029058">
    <property type="entry name" value="AB_hydrolase_fold"/>
</dbReference>
<dbReference type="GO" id="GO:0016787">
    <property type="term" value="F:hydrolase activity"/>
    <property type="evidence" value="ECO:0007669"/>
    <property type="project" value="InterPro"/>
</dbReference>
<proteinExistence type="predicted"/>
<dbReference type="AlphaFoldDB" id="A0AAN9YWR7"/>
<dbReference type="Proteomes" id="UP001320420">
    <property type="component" value="Unassembled WGS sequence"/>
</dbReference>
<name>A0AAN9YWR7_9PEZI</name>
<dbReference type="SUPFAM" id="SSF53474">
    <property type="entry name" value="alpha/beta-Hydrolases"/>
    <property type="match status" value="1"/>
</dbReference>
<gene>
    <name evidence="2" type="ORF">SLS62_000828</name>
</gene>
<dbReference type="EMBL" id="JAKJXP020000003">
    <property type="protein sequence ID" value="KAK7757279.1"/>
    <property type="molecule type" value="Genomic_DNA"/>
</dbReference>